<name>A0A8S1QSB0_9CILI</name>
<organism evidence="2 3">
    <name type="scientific">Paramecium sonneborni</name>
    <dbReference type="NCBI Taxonomy" id="65129"/>
    <lineage>
        <taxon>Eukaryota</taxon>
        <taxon>Sar</taxon>
        <taxon>Alveolata</taxon>
        <taxon>Ciliophora</taxon>
        <taxon>Intramacronucleata</taxon>
        <taxon>Oligohymenophorea</taxon>
        <taxon>Peniculida</taxon>
        <taxon>Parameciidae</taxon>
        <taxon>Paramecium</taxon>
    </lineage>
</organism>
<proteinExistence type="predicted"/>
<feature type="compositionally biased region" description="Polar residues" evidence="1">
    <location>
        <begin position="165"/>
        <end position="177"/>
    </location>
</feature>
<feature type="region of interest" description="Disordered" evidence="1">
    <location>
        <begin position="162"/>
        <end position="182"/>
    </location>
</feature>
<dbReference type="EMBL" id="CAJJDN010000118">
    <property type="protein sequence ID" value="CAD8118638.1"/>
    <property type="molecule type" value="Genomic_DNA"/>
</dbReference>
<accession>A0A8S1QSB0</accession>
<sequence>MNQSLHHRIGKEHQIDFAEKRIRNLFNIDILQNVQIRRSQFIHQIHPNPKSLIQEGYTVHSLPLRNCDIMKIHNYPKQKQYFSQLTTQNDLSPQITQVKIKRIMTSAKKDRKLNISIDNHSNTVAQMPAFYTTHQSNSKTQKSMISTESIALRIRSLSRAKDNLQDSSVSQKRSASPNKKKRLNQYKLILQQQINSFWQDQYFN</sequence>
<reference evidence="2" key="1">
    <citation type="submission" date="2021-01" db="EMBL/GenBank/DDBJ databases">
        <authorList>
            <consortium name="Genoscope - CEA"/>
            <person name="William W."/>
        </authorList>
    </citation>
    <scope>NUCLEOTIDE SEQUENCE</scope>
</reference>
<evidence type="ECO:0000313" key="3">
    <source>
        <dbReference type="Proteomes" id="UP000692954"/>
    </source>
</evidence>
<dbReference type="AlphaFoldDB" id="A0A8S1QSB0"/>
<gene>
    <name evidence="2" type="ORF">PSON_ATCC_30995.1.T1180047</name>
</gene>
<evidence type="ECO:0000313" key="2">
    <source>
        <dbReference type="EMBL" id="CAD8118638.1"/>
    </source>
</evidence>
<keyword evidence="3" id="KW-1185">Reference proteome</keyword>
<dbReference type="Proteomes" id="UP000692954">
    <property type="component" value="Unassembled WGS sequence"/>
</dbReference>
<comment type="caution">
    <text evidence="2">The sequence shown here is derived from an EMBL/GenBank/DDBJ whole genome shotgun (WGS) entry which is preliminary data.</text>
</comment>
<dbReference type="OrthoDB" id="296841at2759"/>
<evidence type="ECO:0000256" key="1">
    <source>
        <dbReference type="SAM" id="MobiDB-lite"/>
    </source>
</evidence>
<protein>
    <submittedName>
        <fullName evidence="2">Uncharacterized protein</fullName>
    </submittedName>
</protein>